<gene>
    <name evidence="2" type="ORF">C273_09076</name>
</gene>
<accession>K9AYJ4</accession>
<dbReference type="STRING" id="1229783.C273_09076"/>
<feature type="transmembrane region" description="Helical" evidence="1">
    <location>
        <begin position="97"/>
        <end position="124"/>
    </location>
</feature>
<reference evidence="2 3" key="1">
    <citation type="journal article" date="2013" name="Genome Announc.">
        <title>Genome Sequence of Staphylococcus massiliensis Strain S46, Isolated from the Surface of Healthy Human Skin.</title>
        <authorList>
            <person name="Srivastav R."/>
            <person name="Singh A."/>
            <person name="Jangir P.K."/>
            <person name="Kumari C."/>
            <person name="Muduli S."/>
            <person name="Sharma R."/>
        </authorList>
    </citation>
    <scope>NUCLEOTIDE SEQUENCE [LARGE SCALE GENOMIC DNA]</scope>
    <source>
        <strain evidence="2 3">S46</strain>
    </source>
</reference>
<keyword evidence="1" id="KW-0812">Transmembrane</keyword>
<evidence type="ECO:0008006" key="4">
    <source>
        <dbReference type="Google" id="ProtNLM"/>
    </source>
</evidence>
<feature type="transmembrane region" description="Helical" evidence="1">
    <location>
        <begin position="6"/>
        <end position="34"/>
    </location>
</feature>
<dbReference type="Proteomes" id="UP000009885">
    <property type="component" value="Unassembled WGS sequence"/>
</dbReference>
<keyword evidence="1" id="KW-0472">Membrane</keyword>
<dbReference type="eggNOG" id="ENOG503057G">
    <property type="taxonomic scope" value="Bacteria"/>
</dbReference>
<keyword evidence="1" id="KW-1133">Transmembrane helix</keyword>
<dbReference type="RefSeq" id="WP_009384152.1">
    <property type="nucleotide sequence ID" value="NZ_AMSQ01000016.1"/>
</dbReference>
<dbReference type="EMBL" id="AMSQ01000016">
    <property type="protein sequence ID" value="EKU46590.1"/>
    <property type="molecule type" value="Genomic_DNA"/>
</dbReference>
<dbReference type="PATRIC" id="fig|1229783.3.peg.1824"/>
<sequence length="135" mass="14848">MKLKRFWIHLMILTVIVSLLSIKGFPIALGALYLPVFFKVVELQMNLSKGLTKEDVPAHTFIKSNQTGVVVSVVCIFIITAILFNVLGSFYNGLNGLLGTLVTLSPITLIIAAILYILTAIAVIQRAKDKFSLKE</sequence>
<evidence type="ECO:0000256" key="1">
    <source>
        <dbReference type="SAM" id="Phobius"/>
    </source>
</evidence>
<dbReference type="AlphaFoldDB" id="K9AYJ4"/>
<comment type="caution">
    <text evidence="2">The sequence shown here is derived from an EMBL/GenBank/DDBJ whole genome shotgun (WGS) entry which is preliminary data.</text>
</comment>
<feature type="transmembrane region" description="Helical" evidence="1">
    <location>
        <begin position="69"/>
        <end position="91"/>
    </location>
</feature>
<dbReference type="OrthoDB" id="2406185at2"/>
<organism evidence="2 3">
    <name type="scientific">Staphylococcus massiliensis S46</name>
    <dbReference type="NCBI Taxonomy" id="1229783"/>
    <lineage>
        <taxon>Bacteria</taxon>
        <taxon>Bacillati</taxon>
        <taxon>Bacillota</taxon>
        <taxon>Bacilli</taxon>
        <taxon>Bacillales</taxon>
        <taxon>Staphylococcaceae</taxon>
        <taxon>Staphylococcus</taxon>
    </lineage>
</organism>
<evidence type="ECO:0000313" key="2">
    <source>
        <dbReference type="EMBL" id="EKU46590.1"/>
    </source>
</evidence>
<evidence type="ECO:0000313" key="3">
    <source>
        <dbReference type="Proteomes" id="UP000009885"/>
    </source>
</evidence>
<keyword evidence="3" id="KW-1185">Reference proteome</keyword>
<protein>
    <recommendedName>
        <fullName evidence="4">Permease</fullName>
    </recommendedName>
</protein>
<proteinExistence type="predicted"/>
<name>K9AYJ4_9STAP</name>